<dbReference type="EMBL" id="AY874126">
    <property type="protein sequence ID" value="AAW67550.1"/>
    <property type="molecule type" value="Genomic_DNA"/>
</dbReference>
<proteinExistence type="predicted"/>
<accession>Q5FYU6</accession>
<organism evidence="2">
    <name type="scientific">Aquipseudomonas alcaligenes</name>
    <name type="common">Pseudomonas alcaligenes</name>
    <dbReference type="NCBI Taxonomy" id="43263"/>
    <lineage>
        <taxon>Bacteria</taxon>
        <taxon>Pseudomonadati</taxon>
        <taxon>Pseudomonadota</taxon>
        <taxon>Gammaproteobacteria</taxon>
        <taxon>Pseudomonadales</taxon>
        <taxon>Pseudomonadaceae</taxon>
        <taxon>Aquipseudomonas</taxon>
    </lineage>
</organism>
<reference evidence="2" key="1">
    <citation type="submission" date="2005-01" db="EMBL/GenBank/DDBJ databases">
        <title>Isolation of transposon mutants from Pseudomonas alcaligenes and characterization of genes involved in solubizing organic phosphate.</title>
        <authorList>
            <person name="Lv J."/>
            <person name="Chen S."/>
        </authorList>
    </citation>
    <scope>NUCLEOTIDE SEQUENCE</scope>
    <source>
        <strain evidence="2">S2</strain>
    </source>
</reference>
<protein>
    <submittedName>
        <fullName evidence="2">Outer membrane secretion protein V</fullName>
    </submittedName>
</protein>
<evidence type="ECO:0000313" key="2">
    <source>
        <dbReference type="EMBL" id="AAW67550.1"/>
    </source>
</evidence>
<sequence>MRRVRVFTLLGVLVALAIFAVFAASGLTPAPIAENRCAAGNKTFATWAGGKLLQYSVGRSPARPRSLCRTR</sequence>
<feature type="signal peptide" evidence="1">
    <location>
        <begin position="1"/>
        <end position="23"/>
    </location>
</feature>
<dbReference type="Pfam" id="PF07963">
    <property type="entry name" value="N_methyl"/>
    <property type="match status" value="1"/>
</dbReference>
<name>Q5FYU6_AQUAC</name>
<feature type="chain" id="PRO_5004256981" evidence="1">
    <location>
        <begin position="24"/>
        <end position="71"/>
    </location>
</feature>
<dbReference type="InterPro" id="IPR012902">
    <property type="entry name" value="N_methyl_site"/>
</dbReference>
<dbReference type="AlphaFoldDB" id="Q5FYU6"/>
<gene>
    <name evidence="2" type="primary">xcpV</name>
</gene>
<keyword evidence="1" id="KW-0732">Signal</keyword>
<feature type="non-terminal residue" evidence="2">
    <location>
        <position position="71"/>
    </location>
</feature>
<evidence type="ECO:0000256" key="1">
    <source>
        <dbReference type="SAM" id="SignalP"/>
    </source>
</evidence>